<accession>A0A1H2YPV7</accession>
<dbReference type="PRINTS" id="PR00133">
    <property type="entry name" value="GLHYDRLASE3"/>
</dbReference>
<keyword evidence="4" id="KW-0378">Hydrolase</keyword>
<dbReference type="Gene3D" id="3.40.50.1700">
    <property type="entry name" value="Glycoside hydrolase family 3 C-terminal domain"/>
    <property type="match status" value="1"/>
</dbReference>
<proteinExistence type="inferred from homology"/>
<evidence type="ECO:0000313" key="9">
    <source>
        <dbReference type="Proteomes" id="UP000199592"/>
    </source>
</evidence>
<dbReference type="InterPro" id="IPR012338">
    <property type="entry name" value="Beta-lactam/transpept-like"/>
</dbReference>
<feature type="domain" description="Glycoside hydrolase family 3 N-terminal" evidence="7">
    <location>
        <begin position="61"/>
        <end position="375"/>
    </location>
</feature>
<comment type="similarity">
    <text evidence="2">Belongs to the glycosyl hydrolase 3 family.</text>
</comment>
<dbReference type="AlphaFoldDB" id="A0A1H2YPV7"/>
<dbReference type="GO" id="GO:0009254">
    <property type="term" value="P:peptidoglycan turnover"/>
    <property type="evidence" value="ECO:0007669"/>
    <property type="project" value="TreeGrafter"/>
</dbReference>
<keyword evidence="5" id="KW-0326">Glycosidase</keyword>
<dbReference type="PANTHER" id="PTHR30480">
    <property type="entry name" value="BETA-HEXOSAMINIDASE-RELATED"/>
    <property type="match status" value="1"/>
</dbReference>
<gene>
    <name evidence="8" type="ORF">SAMN04487892_3156</name>
</gene>
<dbReference type="SUPFAM" id="SSF56601">
    <property type="entry name" value="beta-lactamase/transpeptidase-like"/>
    <property type="match status" value="1"/>
</dbReference>
<dbReference type="STRING" id="1073328.SAMN05216294_3107"/>
<evidence type="ECO:0000256" key="2">
    <source>
        <dbReference type="ARBA" id="ARBA00005336"/>
    </source>
</evidence>
<evidence type="ECO:0000256" key="5">
    <source>
        <dbReference type="ARBA" id="ARBA00023295"/>
    </source>
</evidence>
<dbReference type="SUPFAM" id="SSF51445">
    <property type="entry name" value="(Trans)glycosidases"/>
    <property type="match status" value="1"/>
</dbReference>
<dbReference type="Pfam" id="PF00144">
    <property type="entry name" value="Beta-lactamase"/>
    <property type="match status" value="1"/>
</dbReference>
<dbReference type="InterPro" id="IPR001764">
    <property type="entry name" value="Glyco_hydro_3_N"/>
</dbReference>
<dbReference type="Proteomes" id="UP000199592">
    <property type="component" value="Unassembled WGS sequence"/>
</dbReference>
<dbReference type="GO" id="GO:0004563">
    <property type="term" value="F:beta-N-acetylhexosaminidase activity"/>
    <property type="evidence" value="ECO:0007669"/>
    <property type="project" value="UniProtKB-EC"/>
</dbReference>
<evidence type="ECO:0000259" key="6">
    <source>
        <dbReference type="Pfam" id="PF00144"/>
    </source>
</evidence>
<dbReference type="GO" id="GO:0005975">
    <property type="term" value="P:carbohydrate metabolic process"/>
    <property type="evidence" value="ECO:0007669"/>
    <property type="project" value="InterPro"/>
</dbReference>
<dbReference type="InterPro" id="IPR001466">
    <property type="entry name" value="Beta-lactam-related"/>
</dbReference>
<evidence type="ECO:0000313" key="8">
    <source>
        <dbReference type="EMBL" id="SDX07197.1"/>
    </source>
</evidence>
<protein>
    <recommendedName>
        <fullName evidence="3">beta-N-acetylhexosaminidase</fullName>
        <ecNumber evidence="3">3.2.1.52</ecNumber>
    </recommendedName>
</protein>
<evidence type="ECO:0000256" key="1">
    <source>
        <dbReference type="ARBA" id="ARBA00001231"/>
    </source>
</evidence>
<dbReference type="InterPro" id="IPR036881">
    <property type="entry name" value="Glyco_hydro_3_C_sf"/>
</dbReference>
<evidence type="ECO:0000256" key="4">
    <source>
        <dbReference type="ARBA" id="ARBA00022801"/>
    </source>
</evidence>
<organism evidence="8 9">
    <name type="scientific">Flagellimonas zhangzhouensis</name>
    <dbReference type="NCBI Taxonomy" id="1073328"/>
    <lineage>
        <taxon>Bacteria</taxon>
        <taxon>Pseudomonadati</taxon>
        <taxon>Bacteroidota</taxon>
        <taxon>Flavobacteriia</taxon>
        <taxon>Flavobacteriales</taxon>
        <taxon>Flavobacteriaceae</taxon>
        <taxon>Flagellimonas</taxon>
    </lineage>
</organism>
<evidence type="ECO:0000256" key="3">
    <source>
        <dbReference type="ARBA" id="ARBA00012663"/>
    </source>
</evidence>
<dbReference type="Pfam" id="PF00933">
    <property type="entry name" value="Glyco_hydro_3"/>
    <property type="match status" value="1"/>
</dbReference>
<sequence length="986" mass="111233">MQYFYAYKVHVLGKIFMQKHLYFPLLLLFCLQTFGQQNPLITNDSLAQMAWVETQYNNMSLEERVGQLFMVMVASSQEKSATDKIKDLISEEQIGGVIFSTGGPVRQAQLTNAYQSQSKVPLLIGIDGEWGMAMRLDSTYAFPWNMTLGAIQDSSLVEKVGFQIGKHAKRLGVHINFAPDLDVNNNPRNPIIGNRSFGEDPNNVAQKGIAFLQGMEKAGVLSSGKHFPGHGDTATDSHHSLPVIEGFREELDSIELYPFKQAVQKGLSSVMVAHLSVPELESREGHPSSLSKNIITNLLQNELSFEGLVITDALNMKAVSEFAPEGEVELEAFLAGNDLLLMPVNVVKAKEKMMEAYNSGRVTEERLSYSVKKILMAKYKAGLYNYQPVKLENLYEDLNSIENDVLYEQAIEGAITVAKNNFSLMPIRKLENKKIAYVEFGDDSGAEFLATLNKYNKVTHIKAKDIAEYRQILADYNLVIIGFHKNNDSPWKGYKFSKQELFWIEEISRLRTSNTILTVFAKPYALLDMVNFDTMDGVVVAYQNSKIAQEKAAEVIFGAIGTSGKLPVSAHPEFPVGTGMDLEPIQRLGYSIPERVGMDSGMLAEVDTLVQDGLDSLMYPGAQVLIARKGKVIYNKSFGKPTYESDEFINDESIYDLASLTKILSTLPMLMKMEEEGKIALNDTFKDLIPAYAETDLKDVTVLKALSHYGRLPSWIAFYIDTLTKDRKPSPEFYRNNPSEAFPYKVAEQLYLTRSYKDSIYNRIGRQSLKSNRYRYSDVGYYVFKEYIEKTYQRPIDELVDEFFYKPMGLQRTTFNPLKKFPKEAIVPTEEDDYYRYQTVQGYVHDMGAAMQGGVGGHAGLFSTANEVAKIMQMYLQDGYYGGERFLEERTVRKFNTCYFCNKNVRRGVGFDKPQLEDSGPTCGCVSRKSFGHSGFTGTYTWADPDSEIVYVFISNRTYPSATNNLLIKSGLRTRIQQAIYDSIIN</sequence>
<dbReference type="SUPFAM" id="SSF52279">
    <property type="entry name" value="Beta-D-glucan exohydrolase, C-terminal domain"/>
    <property type="match status" value="1"/>
</dbReference>
<keyword evidence="9" id="KW-1185">Reference proteome</keyword>
<dbReference type="EC" id="3.2.1.52" evidence="3"/>
<feature type="domain" description="Beta-lactamase-related" evidence="6">
    <location>
        <begin position="606"/>
        <end position="961"/>
    </location>
</feature>
<dbReference type="InterPro" id="IPR036962">
    <property type="entry name" value="Glyco_hydro_3_N_sf"/>
</dbReference>
<dbReference type="Gene3D" id="3.40.710.10">
    <property type="entry name" value="DD-peptidase/beta-lactamase superfamily"/>
    <property type="match status" value="1"/>
</dbReference>
<dbReference type="EMBL" id="FNMY01000006">
    <property type="protein sequence ID" value="SDX07197.1"/>
    <property type="molecule type" value="Genomic_DNA"/>
</dbReference>
<dbReference type="InterPro" id="IPR017853">
    <property type="entry name" value="GH"/>
</dbReference>
<dbReference type="InterPro" id="IPR050226">
    <property type="entry name" value="NagZ_Beta-hexosaminidase"/>
</dbReference>
<dbReference type="PANTHER" id="PTHR30480:SF13">
    <property type="entry name" value="BETA-HEXOSAMINIDASE"/>
    <property type="match status" value="1"/>
</dbReference>
<evidence type="ECO:0000259" key="7">
    <source>
        <dbReference type="Pfam" id="PF00933"/>
    </source>
</evidence>
<reference evidence="9" key="1">
    <citation type="submission" date="2016-10" db="EMBL/GenBank/DDBJ databases">
        <authorList>
            <person name="Varghese N."/>
            <person name="Submissions S."/>
        </authorList>
    </citation>
    <scope>NUCLEOTIDE SEQUENCE [LARGE SCALE GENOMIC DNA]</scope>
    <source>
        <strain evidence="9">DSM 25030</strain>
    </source>
</reference>
<comment type="catalytic activity">
    <reaction evidence="1">
        <text>Hydrolysis of terminal non-reducing N-acetyl-D-hexosamine residues in N-acetyl-beta-D-hexosaminides.</text>
        <dbReference type="EC" id="3.2.1.52"/>
    </reaction>
</comment>
<dbReference type="Gene3D" id="3.20.20.300">
    <property type="entry name" value="Glycoside hydrolase, family 3, N-terminal domain"/>
    <property type="match status" value="1"/>
</dbReference>
<name>A0A1H2YPV7_9FLAO</name>